<proteinExistence type="predicted"/>
<dbReference type="RefSeq" id="WP_171275381.1">
    <property type="nucleotide sequence ID" value="NZ_CAWPJG010000001.1"/>
</dbReference>
<gene>
    <name evidence="1" type="ORF">E4184_02910</name>
</gene>
<dbReference type="Proteomes" id="UP000501427">
    <property type="component" value="Chromosome"/>
</dbReference>
<organism evidence="1 2">
    <name type="scientific">Aeromonas media</name>
    <dbReference type="NCBI Taxonomy" id="651"/>
    <lineage>
        <taxon>Bacteria</taxon>
        <taxon>Pseudomonadati</taxon>
        <taxon>Pseudomonadota</taxon>
        <taxon>Gammaproteobacteria</taxon>
        <taxon>Aeromonadales</taxon>
        <taxon>Aeromonadaceae</taxon>
        <taxon>Aeromonas</taxon>
    </lineage>
</organism>
<dbReference type="EMBL" id="CP038441">
    <property type="protein sequence ID" value="QJT20524.1"/>
    <property type="molecule type" value="Genomic_DNA"/>
</dbReference>
<accession>A0A6M4Y5K2</accession>
<dbReference type="AlphaFoldDB" id="A0A6M4Y5K2"/>
<reference evidence="1 2" key="1">
    <citation type="submission" date="2019-03" db="EMBL/GenBank/DDBJ databases">
        <title>Novel transposon Tn6433 accelerates the dissemination of tet(E) in Aeromonas from aerobic biofilm under oxytetracycline stress.</title>
        <authorList>
            <person name="Shi Y."/>
            <person name="Tian Z."/>
            <person name="Zhang Y."/>
            <person name="Zhang H."/>
            <person name="Yang M."/>
        </authorList>
    </citation>
    <scope>NUCLEOTIDE SEQUENCE [LARGE SCALE GENOMIC DNA]</scope>
    <source>
        <strain evidence="1 2">T0.1-19</strain>
    </source>
</reference>
<evidence type="ECO:0000313" key="2">
    <source>
        <dbReference type="Proteomes" id="UP000501427"/>
    </source>
</evidence>
<name>A0A6M4Y5K2_AERME</name>
<sequence length="77" mass="9143">MTDHELIRMTQNLDNWVPMSQLPNIHKQFGYSTLKTLFWKRAERPGLERCSRLVGKRLYVNVPMFGLWLAGQLPEQR</sequence>
<evidence type="ECO:0000313" key="1">
    <source>
        <dbReference type="EMBL" id="QJT20524.1"/>
    </source>
</evidence>
<protein>
    <submittedName>
        <fullName evidence="1">Uncharacterized protein</fullName>
    </submittedName>
</protein>